<reference evidence="1" key="1">
    <citation type="submission" date="2022-06" db="EMBL/GenBank/DDBJ databases">
        <title>Devosia sp. XJ19-45 genome assembly.</title>
        <authorList>
            <person name="Li B."/>
            <person name="Cai M."/>
            <person name="Nie G."/>
            <person name="Li W."/>
        </authorList>
    </citation>
    <scope>NUCLEOTIDE SEQUENCE</scope>
    <source>
        <strain evidence="1">XJ19-45</strain>
    </source>
</reference>
<dbReference type="AlphaFoldDB" id="A0A9Q4AR58"/>
<gene>
    <name evidence="1" type="ORF">NF348_17580</name>
</gene>
<comment type="caution">
    <text evidence="1">The sequence shown here is derived from an EMBL/GenBank/DDBJ whole genome shotgun (WGS) entry which is preliminary data.</text>
</comment>
<keyword evidence="2" id="KW-1185">Reference proteome</keyword>
<dbReference type="RefSeq" id="WP_254675892.1">
    <property type="nucleotide sequence ID" value="NZ_JAMWDU010000007.1"/>
</dbReference>
<dbReference type="Proteomes" id="UP001060275">
    <property type="component" value="Unassembled WGS sequence"/>
</dbReference>
<name>A0A9Q4AR58_9HYPH</name>
<accession>A0A9Q4AR58</accession>
<evidence type="ECO:0000313" key="1">
    <source>
        <dbReference type="EMBL" id="MCP8888928.1"/>
    </source>
</evidence>
<protein>
    <submittedName>
        <fullName evidence="1">Uncharacterized protein</fullName>
    </submittedName>
</protein>
<evidence type="ECO:0000313" key="2">
    <source>
        <dbReference type="Proteomes" id="UP001060275"/>
    </source>
</evidence>
<proteinExistence type="predicted"/>
<sequence length="114" mass="12622">MSSRPKVITLCGSSRFPDAFHLANLHLSMLGHIVISLGAFGHADQPTGSRFLLSDGDESTPEKQAIDQLHFRKIDLSDEIFVVNVGGYVGSSTKREIEYARSLGRSVRWMFPSE</sequence>
<dbReference type="EMBL" id="JAMWDU010000007">
    <property type="protein sequence ID" value="MCP8888928.1"/>
    <property type="molecule type" value="Genomic_DNA"/>
</dbReference>
<organism evidence="1 2">
    <name type="scientific">Devosia ureilytica</name>
    <dbReference type="NCBI Taxonomy" id="2952754"/>
    <lineage>
        <taxon>Bacteria</taxon>
        <taxon>Pseudomonadati</taxon>
        <taxon>Pseudomonadota</taxon>
        <taxon>Alphaproteobacteria</taxon>
        <taxon>Hyphomicrobiales</taxon>
        <taxon>Devosiaceae</taxon>
        <taxon>Devosia</taxon>
    </lineage>
</organism>